<protein>
    <submittedName>
        <fullName evidence="2">Methyltransferase</fullName>
    </submittedName>
</protein>
<accession>A0ABW3WTU2</accession>
<keyword evidence="3" id="KW-1185">Reference proteome</keyword>
<dbReference type="InterPro" id="IPR029063">
    <property type="entry name" value="SAM-dependent_MTases_sf"/>
</dbReference>
<comment type="caution">
    <text evidence="2">The sequence shown here is derived from an EMBL/GenBank/DDBJ whole genome shotgun (WGS) entry which is preliminary data.</text>
</comment>
<dbReference type="PANTHER" id="PTHR43861:SF1">
    <property type="entry name" value="TRANS-ACONITATE 2-METHYLTRANSFERASE"/>
    <property type="match status" value="1"/>
</dbReference>
<dbReference type="EMBL" id="JBHTND010000002">
    <property type="protein sequence ID" value="MFD1300408.1"/>
    <property type="molecule type" value="Genomic_DNA"/>
</dbReference>
<organism evidence="2 3">
    <name type="scientific">Methylobacterium marchantiae</name>
    <dbReference type="NCBI Taxonomy" id="600331"/>
    <lineage>
        <taxon>Bacteria</taxon>
        <taxon>Pseudomonadati</taxon>
        <taxon>Pseudomonadota</taxon>
        <taxon>Alphaproteobacteria</taxon>
        <taxon>Hyphomicrobiales</taxon>
        <taxon>Methylobacteriaceae</taxon>
        <taxon>Methylobacterium</taxon>
    </lineage>
</organism>
<reference evidence="3" key="1">
    <citation type="journal article" date="2019" name="Int. J. Syst. Evol. Microbiol.">
        <title>The Global Catalogue of Microorganisms (GCM) 10K type strain sequencing project: providing services to taxonomists for standard genome sequencing and annotation.</title>
        <authorList>
            <consortium name="The Broad Institute Genomics Platform"/>
            <consortium name="The Broad Institute Genome Sequencing Center for Infectious Disease"/>
            <person name="Wu L."/>
            <person name="Ma J."/>
        </authorList>
    </citation>
    <scope>NUCLEOTIDE SEQUENCE [LARGE SCALE GENOMIC DNA]</scope>
    <source>
        <strain evidence="3">CCUG 56108</strain>
    </source>
</reference>
<dbReference type="Pfam" id="PF08242">
    <property type="entry name" value="Methyltransf_12"/>
    <property type="match status" value="1"/>
</dbReference>
<dbReference type="GO" id="GO:0008168">
    <property type="term" value="F:methyltransferase activity"/>
    <property type="evidence" value="ECO:0007669"/>
    <property type="project" value="UniProtKB-KW"/>
</dbReference>
<dbReference type="RefSeq" id="WP_238203262.1">
    <property type="nucleotide sequence ID" value="NZ_JBHTND010000002.1"/>
</dbReference>
<dbReference type="Proteomes" id="UP001597176">
    <property type="component" value="Unassembled WGS sequence"/>
</dbReference>
<name>A0ABW3WTU2_9HYPH</name>
<keyword evidence="2" id="KW-0489">Methyltransferase</keyword>
<evidence type="ECO:0000313" key="2">
    <source>
        <dbReference type="EMBL" id="MFD1300408.1"/>
    </source>
</evidence>
<dbReference type="InterPro" id="IPR013217">
    <property type="entry name" value="Methyltransf_12"/>
</dbReference>
<gene>
    <name evidence="2" type="ORF">ACFQ4G_02260</name>
</gene>
<dbReference type="Gene3D" id="3.40.50.150">
    <property type="entry name" value="Vaccinia Virus protein VP39"/>
    <property type="match status" value="1"/>
</dbReference>
<sequence length="255" mass="27277">MRPWKQAVARAFDGAEGYDAAGVIQAMVARRLAQRIASLPLPPSPRVLEIGCGTAFLTQALLDHVAPGVLIVSDLAPAMVKRARERLKDRPGSAFLVMDGERPCLSPGFDLICSSLAAQWFEDLEGTLGRLAGLLAPGGFLAVTTLASDTFREWRDAHAAFGHHPATPSYPTADALARLRFEGCTSHLSLEPVVERHADGRSFLHALRSIGAGTPGSAGSLSPGALRAVIRRFEESGSAVTYEVATLDIRRDRSR</sequence>
<dbReference type="SUPFAM" id="SSF53335">
    <property type="entry name" value="S-adenosyl-L-methionine-dependent methyltransferases"/>
    <property type="match status" value="1"/>
</dbReference>
<evidence type="ECO:0000313" key="3">
    <source>
        <dbReference type="Proteomes" id="UP001597176"/>
    </source>
</evidence>
<evidence type="ECO:0000259" key="1">
    <source>
        <dbReference type="Pfam" id="PF08242"/>
    </source>
</evidence>
<keyword evidence="2" id="KW-0808">Transferase</keyword>
<feature type="domain" description="Methyltransferase type 12" evidence="1">
    <location>
        <begin position="48"/>
        <end position="141"/>
    </location>
</feature>
<proteinExistence type="predicted"/>
<dbReference type="PANTHER" id="PTHR43861">
    <property type="entry name" value="TRANS-ACONITATE 2-METHYLTRANSFERASE-RELATED"/>
    <property type="match status" value="1"/>
</dbReference>
<dbReference type="CDD" id="cd02440">
    <property type="entry name" value="AdoMet_MTases"/>
    <property type="match status" value="1"/>
</dbReference>
<dbReference type="GO" id="GO:0032259">
    <property type="term" value="P:methylation"/>
    <property type="evidence" value="ECO:0007669"/>
    <property type="project" value="UniProtKB-KW"/>
</dbReference>